<evidence type="ECO:0000256" key="3">
    <source>
        <dbReference type="ARBA" id="ARBA00012572"/>
    </source>
</evidence>
<dbReference type="OrthoDB" id="9786954at2"/>
<dbReference type="HAMAP" id="MF_00135">
    <property type="entry name" value="PRAI"/>
    <property type="match status" value="1"/>
</dbReference>
<dbReference type="InterPro" id="IPR044643">
    <property type="entry name" value="TrpF_fam"/>
</dbReference>
<feature type="domain" description="N-(5'phosphoribosyl) anthranilate isomerase (PRAI)" evidence="10">
    <location>
        <begin position="4"/>
        <end position="202"/>
    </location>
</feature>
<keyword evidence="8 9" id="KW-0413">Isomerase</keyword>
<proteinExistence type="inferred from homology"/>
<comment type="catalytic activity">
    <reaction evidence="1 9">
        <text>N-(5-phospho-beta-D-ribosyl)anthranilate = 1-(2-carboxyphenylamino)-1-deoxy-D-ribulose 5-phosphate</text>
        <dbReference type="Rhea" id="RHEA:21540"/>
        <dbReference type="ChEBI" id="CHEBI:18277"/>
        <dbReference type="ChEBI" id="CHEBI:58613"/>
        <dbReference type="EC" id="5.3.1.24"/>
    </reaction>
</comment>
<evidence type="ECO:0000313" key="12">
    <source>
        <dbReference type="Proteomes" id="UP000240708"/>
    </source>
</evidence>
<dbReference type="GO" id="GO:0000162">
    <property type="term" value="P:L-tryptophan biosynthetic process"/>
    <property type="evidence" value="ECO:0007669"/>
    <property type="project" value="UniProtKB-UniRule"/>
</dbReference>
<dbReference type="PANTHER" id="PTHR42894">
    <property type="entry name" value="N-(5'-PHOSPHORIBOSYL)ANTHRANILATE ISOMERASE"/>
    <property type="match status" value="1"/>
</dbReference>
<evidence type="ECO:0000256" key="6">
    <source>
        <dbReference type="ARBA" id="ARBA00022822"/>
    </source>
</evidence>
<organism evidence="11 12">
    <name type="scientific">Cecembia rubra</name>
    <dbReference type="NCBI Taxonomy" id="1485585"/>
    <lineage>
        <taxon>Bacteria</taxon>
        <taxon>Pseudomonadati</taxon>
        <taxon>Bacteroidota</taxon>
        <taxon>Cytophagia</taxon>
        <taxon>Cytophagales</taxon>
        <taxon>Cyclobacteriaceae</taxon>
        <taxon>Cecembia</taxon>
    </lineage>
</organism>
<dbReference type="InterPro" id="IPR001240">
    <property type="entry name" value="PRAI_dom"/>
</dbReference>
<dbReference type="Proteomes" id="UP000240708">
    <property type="component" value="Unassembled WGS sequence"/>
</dbReference>
<evidence type="ECO:0000256" key="4">
    <source>
        <dbReference type="ARBA" id="ARBA00022272"/>
    </source>
</evidence>
<dbReference type="GO" id="GO:0004640">
    <property type="term" value="F:phosphoribosylanthranilate isomerase activity"/>
    <property type="evidence" value="ECO:0007669"/>
    <property type="project" value="UniProtKB-UniRule"/>
</dbReference>
<comment type="similarity">
    <text evidence="9">Belongs to the TrpF family.</text>
</comment>
<keyword evidence="12" id="KW-1185">Reference proteome</keyword>
<dbReference type="CDD" id="cd00405">
    <property type="entry name" value="PRAI"/>
    <property type="match status" value="1"/>
</dbReference>
<dbReference type="AlphaFoldDB" id="A0A2P8EAH8"/>
<reference evidence="11 12" key="1">
    <citation type="submission" date="2018-03" db="EMBL/GenBank/DDBJ databases">
        <title>Genomic Encyclopedia of Archaeal and Bacterial Type Strains, Phase II (KMG-II): from individual species to whole genera.</title>
        <authorList>
            <person name="Goeker M."/>
        </authorList>
    </citation>
    <scope>NUCLEOTIDE SEQUENCE [LARGE SCALE GENOMIC DNA]</scope>
    <source>
        <strain evidence="11 12">DSM 28057</strain>
    </source>
</reference>
<dbReference type="PANTHER" id="PTHR42894:SF1">
    <property type="entry name" value="N-(5'-PHOSPHORIBOSYL)ANTHRANILATE ISOMERASE"/>
    <property type="match status" value="1"/>
</dbReference>
<dbReference type="Gene3D" id="3.20.20.70">
    <property type="entry name" value="Aldolase class I"/>
    <property type="match status" value="1"/>
</dbReference>
<dbReference type="Pfam" id="PF00697">
    <property type="entry name" value="PRAI"/>
    <property type="match status" value="1"/>
</dbReference>
<dbReference type="SUPFAM" id="SSF51366">
    <property type="entry name" value="Ribulose-phoshate binding barrel"/>
    <property type="match status" value="1"/>
</dbReference>
<comment type="caution">
    <text evidence="11">The sequence shown here is derived from an EMBL/GenBank/DDBJ whole genome shotgun (WGS) entry which is preliminary data.</text>
</comment>
<dbReference type="UniPathway" id="UPA00035">
    <property type="reaction ID" value="UER00042"/>
</dbReference>
<name>A0A2P8EAH8_9BACT</name>
<dbReference type="InterPro" id="IPR011060">
    <property type="entry name" value="RibuloseP-bd_barrel"/>
</dbReference>
<dbReference type="EC" id="5.3.1.24" evidence="3 9"/>
<evidence type="ECO:0000256" key="5">
    <source>
        <dbReference type="ARBA" id="ARBA00022605"/>
    </source>
</evidence>
<protein>
    <recommendedName>
        <fullName evidence="4 9">N-(5'-phosphoribosyl)anthranilate isomerase</fullName>
        <shortName evidence="9">PRAI</shortName>
        <ecNumber evidence="3 9">5.3.1.24</ecNumber>
    </recommendedName>
</protein>
<evidence type="ECO:0000256" key="2">
    <source>
        <dbReference type="ARBA" id="ARBA00004664"/>
    </source>
</evidence>
<evidence type="ECO:0000259" key="10">
    <source>
        <dbReference type="Pfam" id="PF00697"/>
    </source>
</evidence>
<accession>A0A2P8EAH8</accession>
<evidence type="ECO:0000256" key="8">
    <source>
        <dbReference type="ARBA" id="ARBA00023235"/>
    </source>
</evidence>
<evidence type="ECO:0000313" key="11">
    <source>
        <dbReference type="EMBL" id="PSL06479.1"/>
    </source>
</evidence>
<evidence type="ECO:0000256" key="1">
    <source>
        <dbReference type="ARBA" id="ARBA00001164"/>
    </source>
</evidence>
<evidence type="ECO:0000256" key="9">
    <source>
        <dbReference type="HAMAP-Rule" id="MF_00135"/>
    </source>
</evidence>
<gene>
    <name evidence="9" type="primary">trpF</name>
    <name evidence="11" type="ORF">CLV48_102295</name>
</gene>
<dbReference type="EMBL" id="PYGF01000002">
    <property type="protein sequence ID" value="PSL06479.1"/>
    <property type="molecule type" value="Genomic_DNA"/>
</dbReference>
<dbReference type="InterPro" id="IPR013785">
    <property type="entry name" value="Aldolase_TIM"/>
</dbReference>
<keyword evidence="7 9" id="KW-0057">Aromatic amino acid biosynthesis</keyword>
<keyword evidence="5 9" id="KW-0028">Amino-acid biosynthesis</keyword>
<keyword evidence="6 9" id="KW-0822">Tryptophan biosynthesis</keyword>
<comment type="pathway">
    <text evidence="2 9">Amino-acid biosynthesis; L-tryptophan biosynthesis; L-tryptophan from chorismate: step 3/5.</text>
</comment>
<evidence type="ECO:0000256" key="7">
    <source>
        <dbReference type="ARBA" id="ARBA00023141"/>
    </source>
</evidence>
<sequence length="210" mass="23933">MKLKVCGMSNIGNIRELEDQVQPDWMGLIFYPPSPRYVGDQPFPGITDISLRKVGVFVNESRESIQQKVNDFGLSGIQLHGDENVAEVKAIKESSGLEIFKVFKVIDRMKWTELEAYLPWVDYFLFDTYTQNQGGSGQTFDWEILKDYPFEKPIILSGGIDADQVNEILELKKLIPQLAGVDINSRFEVEPGIKNISKVKKFKAQLKKIE</sequence>